<accession>A0A9D9GVK8</accession>
<evidence type="ECO:0000313" key="1">
    <source>
        <dbReference type="EMBL" id="MBO8426214.1"/>
    </source>
</evidence>
<sequence>MGSAWAASKEKGLLPKEIAAGSRKQYCKGRTEEDVAEILDYYFSLDLRGARHLLP</sequence>
<dbReference type="EMBL" id="JADINA010000019">
    <property type="protein sequence ID" value="MBO8426214.1"/>
    <property type="molecule type" value="Genomic_DNA"/>
</dbReference>
<dbReference type="AlphaFoldDB" id="A0A9D9GVK8"/>
<proteinExistence type="predicted"/>
<protein>
    <submittedName>
        <fullName evidence="1">Uncharacterized protein</fullName>
    </submittedName>
</protein>
<reference evidence="1" key="1">
    <citation type="submission" date="2020-10" db="EMBL/GenBank/DDBJ databases">
        <authorList>
            <person name="Gilroy R."/>
        </authorList>
    </citation>
    <scope>NUCLEOTIDE SEQUENCE</scope>
    <source>
        <strain evidence="1">17113</strain>
    </source>
</reference>
<name>A0A9D9GVK8_9FIRM</name>
<comment type="caution">
    <text evidence="1">The sequence shown here is derived from an EMBL/GenBank/DDBJ whole genome shotgun (WGS) entry which is preliminary data.</text>
</comment>
<evidence type="ECO:0000313" key="2">
    <source>
        <dbReference type="Proteomes" id="UP000823634"/>
    </source>
</evidence>
<reference evidence="1" key="2">
    <citation type="journal article" date="2021" name="PeerJ">
        <title>Extensive microbial diversity within the chicken gut microbiome revealed by metagenomics and culture.</title>
        <authorList>
            <person name="Gilroy R."/>
            <person name="Ravi A."/>
            <person name="Getino M."/>
            <person name="Pursley I."/>
            <person name="Horton D.L."/>
            <person name="Alikhan N.F."/>
            <person name="Baker D."/>
            <person name="Gharbi K."/>
            <person name="Hall N."/>
            <person name="Watson M."/>
            <person name="Adriaenssens E.M."/>
            <person name="Foster-Nyarko E."/>
            <person name="Jarju S."/>
            <person name="Secka A."/>
            <person name="Antonio M."/>
            <person name="Oren A."/>
            <person name="Chaudhuri R.R."/>
            <person name="La Ragione R."/>
            <person name="Hildebrand F."/>
            <person name="Pallen M.J."/>
        </authorList>
    </citation>
    <scope>NUCLEOTIDE SEQUENCE</scope>
    <source>
        <strain evidence="1">17113</strain>
    </source>
</reference>
<dbReference type="Proteomes" id="UP000823634">
    <property type="component" value="Unassembled WGS sequence"/>
</dbReference>
<organism evidence="1 2">
    <name type="scientific">Candidatus Alloenteromonas pullistercoris</name>
    <dbReference type="NCBI Taxonomy" id="2840785"/>
    <lineage>
        <taxon>Bacteria</taxon>
        <taxon>Bacillati</taxon>
        <taxon>Bacillota</taxon>
        <taxon>Bacillota incertae sedis</taxon>
        <taxon>Candidatus Alloenteromonas</taxon>
    </lineage>
</organism>
<gene>
    <name evidence="1" type="ORF">IAC61_02705</name>
</gene>